<dbReference type="AlphaFoldDB" id="A0A8B6XCV6"/>
<proteinExistence type="predicted"/>
<dbReference type="RefSeq" id="WP_169732478.1">
    <property type="nucleotide sequence ID" value="NZ_AXWS01000007.1"/>
</dbReference>
<dbReference type="Proteomes" id="UP000675920">
    <property type="component" value="Unplaced"/>
</dbReference>
<name>A0A8B6XCV6_9BURK</name>
<protein>
    <submittedName>
        <fullName evidence="2">Uncharacterized protein</fullName>
    </submittedName>
</protein>
<keyword evidence="1" id="KW-1185">Reference proteome</keyword>
<accession>A0A8B6XCV6</accession>
<organism evidence="1 2">
    <name type="scientific">Derxia gummosa DSM 723</name>
    <dbReference type="NCBI Taxonomy" id="1121388"/>
    <lineage>
        <taxon>Bacteria</taxon>
        <taxon>Pseudomonadati</taxon>
        <taxon>Pseudomonadota</taxon>
        <taxon>Betaproteobacteria</taxon>
        <taxon>Burkholderiales</taxon>
        <taxon>Alcaligenaceae</taxon>
        <taxon>Derxia</taxon>
    </lineage>
</organism>
<evidence type="ECO:0000313" key="2">
    <source>
        <dbReference type="RefSeq" id="WP_169732478.1"/>
    </source>
</evidence>
<sequence length="316" mass="33644">MSSLLFDAAFRANTETDTGSKFSPVMVGRNPVHAAREGDGSVIGNRLNAALAVCLGFAVCALAVMVVRDLDQATLDRASTSHALLRERAAADWLAGELVTVERLAMPGAAVAGELRPLPEARRRLDSLATGGDERAALADLDERRRRLLAARDAVNLAERLNVEGEARARAGLALAAAARDYREAARGFVNERRADSDAREFQRGSRREAGADWLRIALAALLAGVAWLGWRASVVRDTGEAAGPRSAEARRVARVREAMMAAGRSESTGVEEASGVLDTAPASADGFDENLRALRAAVRAKADIIDVEAREPARN</sequence>
<evidence type="ECO:0000313" key="1">
    <source>
        <dbReference type="Proteomes" id="UP000675920"/>
    </source>
</evidence>
<reference evidence="2" key="1">
    <citation type="submission" date="2025-08" db="UniProtKB">
        <authorList>
            <consortium name="RefSeq"/>
        </authorList>
    </citation>
    <scope>IDENTIFICATION</scope>
</reference>